<reference evidence="3" key="1">
    <citation type="journal article" date="2023" name="Insect Mol. Biol.">
        <title>Genome sequencing provides insights into the evolution of gene families encoding plant cell wall-degrading enzymes in longhorned beetles.</title>
        <authorList>
            <person name="Shin N.R."/>
            <person name="Okamura Y."/>
            <person name="Kirsch R."/>
            <person name="Pauchet Y."/>
        </authorList>
    </citation>
    <scope>NUCLEOTIDE SEQUENCE</scope>
    <source>
        <strain evidence="3">AMC_N1</strain>
    </source>
</reference>
<feature type="region of interest" description="Disordered" evidence="2">
    <location>
        <begin position="647"/>
        <end position="667"/>
    </location>
</feature>
<sequence>MLTIGRSNYMRFNHPAEAKLMKSVLPNPRISMAPINFEPDNSFQSKFNKKPPVAPRRSPRESLSDSGSEEPPDYKKSISPKVFPSNVVTVNMPVKDVLGKDLHSLSKNLPQSALNYAELNYTEKNNSLYNEKHQVKAPGQQIFSKKTLHQSQYVNVTVNETKNINNRVIIFENGCAPKNQNVSFDHNELNNRDAGSEKNVNLSREHHTSPASNVAKTEHRRSGSLGELTNANYGEGRDELAQRKYEAELRRNQAQQDRIKEQEIEKAEQQRLEEILSMCAEYEKQSQCEKNKPITPNRIKTNGSLPRDKRGQFGPPSPSYTTPPPSPLDILHNELLKQKNHHNYENVNIAFSSPREINTMHYENVEIKPQGNTIRRVPTLLHLERELGPLLPQTKIMNKTREDRKKLEQLRKEKKDIMAVISRIKRQMAEIEIQEEELHRELVERELQREILELTKRIDSLKSQINDLDQQKLDTSKTNTNEFKTIQKQKMECMIRLEEIRNRLKCIDNELLTYSNEESEQEVSSDTDSDKSKELEKHLSNMSLNKMTNLSCSVIISNSKIPSDQIYNMSQSFNEKLLHEKSILEEGMAKSFPVKDDIDRISKVTSSAPINIDEGQGSLGRKTIESLKGNRKETTFAPLSTRFASDRTRKAASPGFKTTGTRRSKNQVGTENAGLQFIEFFWFRRC</sequence>
<feature type="region of interest" description="Disordered" evidence="2">
    <location>
        <begin position="184"/>
        <end position="237"/>
    </location>
</feature>
<feature type="region of interest" description="Disordered" evidence="2">
    <location>
        <begin position="41"/>
        <end position="80"/>
    </location>
</feature>
<dbReference type="Proteomes" id="UP001162162">
    <property type="component" value="Unassembled WGS sequence"/>
</dbReference>
<feature type="compositionally biased region" description="Pro residues" evidence="2">
    <location>
        <begin position="315"/>
        <end position="325"/>
    </location>
</feature>
<comment type="caution">
    <text evidence="3">The sequence shown here is derived from an EMBL/GenBank/DDBJ whole genome shotgun (WGS) entry which is preliminary data.</text>
</comment>
<dbReference type="PANTHER" id="PTHR12156">
    <property type="entry name" value="PLECKSTRIN HOMOLOGY-LIKE DOMAIN, FAMILY B, MEMBER 3"/>
    <property type="match status" value="1"/>
</dbReference>
<dbReference type="AlphaFoldDB" id="A0AAV8XSW3"/>
<evidence type="ECO:0000256" key="2">
    <source>
        <dbReference type="SAM" id="MobiDB-lite"/>
    </source>
</evidence>
<keyword evidence="4" id="KW-1185">Reference proteome</keyword>
<feature type="region of interest" description="Disordered" evidence="2">
    <location>
        <begin position="285"/>
        <end position="325"/>
    </location>
</feature>
<feature type="region of interest" description="Disordered" evidence="2">
    <location>
        <begin position="516"/>
        <end position="535"/>
    </location>
</feature>
<evidence type="ECO:0000313" key="3">
    <source>
        <dbReference type="EMBL" id="KAJ8940967.1"/>
    </source>
</evidence>
<dbReference type="PANTHER" id="PTHR12156:SF5">
    <property type="entry name" value="FI18040P1"/>
    <property type="match status" value="1"/>
</dbReference>
<evidence type="ECO:0000256" key="1">
    <source>
        <dbReference type="SAM" id="Coils"/>
    </source>
</evidence>
<protein>
    <submittedName>
        <fullName evidence="3">Uncharacterized protein</fullName>
    </submittedName>
</protein>
<organism evidence="3 4">
    <name type="scientific">Aromia moschata</name>
    <dbReference type="NCBI Taxonomy" id="1265417"/>
    <lineage>
        <taxon>Eukaryota</taxon>
        <taxon>Metazoa</taxon>
        <taxon>Ecdysozoa</taxon>
        <taxon>Arthropoda</taxon>
        <taxon>Hexapoda</taxon>
        <taxon>Insecta</taxon>
        <taxon>Pterygota</taxon>
        <taxon>Neoptera</taxon>
        <taxon>Endopterygota</taxon>
        <taxon>Coleoptera</taxon>
        <taxon>Polyphaga</taxon>
        <taxon>Cucujiformia</taxon>
        <taxon>Chrysomeloidea</taxon>
        <taxon>Cerambycidae</taxon>
        <taxon>Cerambycinae</taxon>
        <taxon>Callichromatini</taxon>
        <taxon>Aromia</taxon>
    </lineage>
</organism>
<keyword evidence="1" id="KW-0175">Coiled coil</keyword>
<evidence type="ECO:0000313" key="4">
    <source>
        <dbReference type="Proteomes" id="UP001162162"/>
    </source>
</evidence>
<proteinExistence type="predicted"/>
<dbReference type="InterPro" id="IPR052212">
    <property type="entry name" value="PH-like_domain"/>
</dbReference>
<feature type="compositionally biased region" description="Basic and acidic residues" evidence="2">
    <location>
        <begin position="185"/>
        <end position="196"/>
    </location>
</feature>
<accession>A0AAV8XSW3</accession>
<feature type="coiled-coil region" evidence="1">
    <location>
        <begin position="237"/>
        <end position="285"/>
    </location>
</feature>
<feature type="compositionally biased region" description="Acidic residues" evidence="2">
    <location>
        <begin position="517"/>
        <end position="527"/>
    </location>
</feature>
<name>A0AAV8XSW3_9CUCU</name>
<dbReference type="EMBL" id="JAPWTK010000397">
    <property type="protein sequence ID" value="KAJ8940967.1"/>
    <property type="molecule type" value="Genomic_DNA"/>
</dbReference>
<gene>
    <name evidence="3" type="ORF">NQ318_010368</name>
</gene>